<comment type="similarity">
    <text evidence="1 2">Belongs to the phospholipid scramblase family.</text>
</comment>
<organism evidence="5">
    <name type="scientific">Angiostrongylus costaricensis</name>
    <name type="common">Nematode worm</name>
    <dbReference type="NCBI Taxonomy" id="334426"/>
    <lineage>
        <taxon>Eukaryota</taxon>
        <taxon>Metazoa</taxon>
        <taxon>Ecdysozoa</taxon>
        <taxon>Nematoda</taxon>
        <taxon>Chromadorea</taxon>
        <taxon>Rhabditida</taxon>
        <taxon>Rhabditina</taxon>
        <taxon>Rhabditomorpha</taxon>
        <taxon>Strongyloidea</taxon>
        <taxon>Metastrongylidae</taxon>
        <taxon>Angiostrongylus</taxon>
    </lineage>
</organism>
<comment type="cofactor">
    <cofactor evidence="2">
        <name>Ca(2+)</name>
        <dbReference type="ChEBI" id="CHEBI:29108"/>
    </cofactor>
</comment>
<dbReference type="PANTHER" id="PTHR23248:SF63">
    <property type="entry name" value="PHOSPHOLIPID SCRAMBLASE"/>
    <property type="match status" value="1"/>
</dbReference>
<sequence length="226" mass="25090">MAHQLLKDCRINPSAPSFQLGIDEFADLATGYEEQCRRMPGLFLYDYIKPKRTVEMLAQKPGALPPENRYHLEKMPAMGVRLRDADLAIWVPIPPPMEGVPQGLEYLTMVNKIMVHQLQIGTVQQRGAFCANLLDLKDANDAAILDINGLCCCLLLGCHDKEFPVNTPNDDTIGSITKKWSGCIWETFTDTDVFSVTFPTDLDVKAKAILLGAPSLSLVSRSKINL</sequence>
<evidence type="ECO:0000256" key="1">
    <source>
        <dbReference type="ARBA" id="ARBA00005350"/>
    </source>
</evidence>
<proteinExistence type="inferred from homology"/>
<comment type="function">
    <text evidence="2">May mediate accelerated ATP-independent bidirectional transbilayer migration of phospholipids upon binding calcium ions that results in a loss of phospholipid asymmetry in the plasma membrane.</text>
</comment>
<gene>
    <name evidence="3" type="ORF">ACOC_LOCUS9798</name>
</gene>
<dbReference type="OrthoDB" id="16079at2759"/>
<dbReference type="InterPro" id="IPR023165">
    <property type="entry name" value="rRNA_Ade_diMease-like_C"/>
</dbReference>
<keyword evidence="2" id="KW-0564">Palmitate</keyword>
<dbReference type="Proteomes" id="UP000267027">
    <property type="component" value="Unassembled WGS sequence"/>
</dbReference>
<dbReference type="WBParaSite" id="ACOC_0000979701-mRNA-1">
    <property type="protein sequence ID" value="ACOC_0000979701-mRNA-1"/>
    <property type="gene ID" value="ACOC_0000979701"/>
</dbReference>
<dbReference type="Gene3D" id="1.10.8.100">
    <property type="entry name" value="Ribosomal RNA adenine dimethylase-like, domain 2"/>
    <property type="match status" value="1"/>
</dbReference>
<dbReference type="Pfam" id="PF03803">
    <property type="entry name" value="Scramblase"/>
    <property type="match status" value="1"/>
</dbReference>
<evidence type="ECO:0000313" key="3">
    <source>
        <dbReference type="EMBL" id="VDM61383.1"/>
    </source>
</evidence>
<keyword evidence="4" id="KW-1185">Reference proteome</keyword>
<dbReference type="STRING" id="334426.A0A0R3PV02"/>
<protein>
    <recommendedName>
        <fullName evidence="2">Phospholipid scramblase</fullName>
    </recommendedName>
</protein>
<keyword evidence="2" id="KW-0449">Lipoprotein</keyword>
<dbReference type="PANTHER" id="PTHR23248">
    <property type="entry name" value="PHOSPHOLIPID SCRAMBLASE-RELATED"/>
    <property type="match status" value="1"/>
</dbReference>
<reference evidence="3 4" key="2">
    <citation type="submission" date="2018-11" db="EMBL/GenBank/DDBJ databases">
        <authorList>
            <consortium name="Pathogen Informatics"/>
        </authorList>
    </citation>
    <scope>NUCLEOTIDE SEQUENCE [LARGE SCALE GENOMIC DNA]</scope>
    <source>
        <strain evidence="3 4">Costa Rica</strain>
    </source>
</reference>
<evidence type="ECO:0000313" key="4">
    <source>
        <dbReference type="Proteomes" id="UP000267027"/>
    </source>
</evidence>
<dbReference type="GO" id="GO:0017128">
    <property type="term" value="F:phospholipid scramblase activity"/>
    <property type="evidence" value="ECO:0007669"/>
    <property type="project" value="InterPro"/>
</dbReference>
<dbReference type="GO" id="GO:0005886">
    <property type="term" value="C:plasma membrane"/>
    <property type="evidence" value="ECO:0007669"/>
    <property type="project" value="TreeGrafter"/>
</dbReference>
<dbReference type="AlphaFoldDB" id="A0A0R3PV02"/>
<name>A0A0R3PV02_ANGCS</name>
<dbReference type="InterPro" id="IPR005552">
    <property type="entry name" value="Scramblase"/>
</dbReference>
<evidence type="ECO:0000256" key="2">
    <source>
        <dbReference type="RuleBase" id="RU363116"/>
    </source>
</evidence>
<dbReference type="EMBL" id="UYYA01004356">
    <property type="protein sequence ID" value="VDM61383.1"/>
    <property type="molecule type" value="Genomic_DNA"/>
</dbReference>
<accession>A0A0R3PV02</accession>
<keyword evidence="2" id="KW-0106">Calcium</keyword>
<reference evidence="5" key="1">
    <citation type="submission" date="2017-02" db="UniProtKB">
        <authorList>
            <consortium name="WormBaseParasite"/>
        </authorList>
    </citation>
    <scope>IDENTIFICATION</scope>
</reference>
<evidence type="ECO:0000313" key="5">
    <source>
        <dbReference type="WBParaSite" id="ACOC_0000979701-mRNA-1"/>
    </source>
</evidence>